<feature type="transmembrane region" description="Helical" evidence="6">
    <location>
        <begin position="16"/>
        <end position="37"/>
    </location>
</feature>
<feature type="transmembrane region" description="Helical" evidence="6">
    <location>
        <begin position="212"/>
        <end position="230"/>
    </location>
</feature>
<dbReference type="OrthoDB" id="426527at2759"/>
<evidence type="ECO:0008006" key="9">
    <source>
        <dbReference type="Google" id="ProtNLM"/>
    </source>
</evidence>
<protein>
    <recommendedName>
        <fullName evidence="9">EamA domain-containing protein</fullName>
    </recommendedName>
</protein>
<dbReference type="PANTHER" id="PTHR16119">
    <property type="entry name" value="TRANSMEMBRANE PROTEIN 144"/>
    <property type="match status" value="1"/>
</dbReference>
<evidence type="ECO:0000256" key="2">
    <source>
        <dbReference type="ARBA" id="ARBA00005731"/>
    </source>
</evidence>
<reference evidence="8" key="2">
    <citation type="journal article" date="2016" name="Sci. Rep.">
        <title>Dictyocaulus viviparus genome, variome and transcriptome elucidate lungworm biology and support future intervention.</title>
        <authorList>
            <person name="McNulty S.N."/>
            <person name="Strube C."/>
            <person name="Rosa B.A."/>
            <person name="Martin J.C."/>
            <person name="Tyagi R."/>
            <person name="Choi Y.J."/>
            <person name="Wang Q."/>
            <person name="Hallsworth Pepin K."/>
            <person name="Zhang X."/>
            <person name="Ozersky P."/>
            <person name="Wilson R.K."/>
            <person name="Sternberg P.W."/>
            <person name="Gasser R.B."/>
            <person name="Mitreva M."/>
        </authorList>
    </citation>
    <scope>NUCLEOTIDE SEQUENCE [LARGE SCALE GENOMIC DNA]</scope>
    <source>
        <strain evidence="8">HannoverDv2000</strain>
    </source>
</reference>
<gene>
    <name evidence="7" type="ORF">DICVIV_05823</name>
</gene>
<keyword evidence="4 6" id="KW-1133">Transmembrane helix</keyword>
<dbReference type="GO" id="GO:0016020">
    <property type="term" value="C:membrane"/>
    <property type="evidence" value="ECO:0007669"/>
    <property type="project" value="UniProtKB-SubCell"/>
</dbReference>
<organism evidence="7 8">
    <name type="scientific">Dictyocaulus viviparus</name>
    <name type="common">Bovine lungworm</name>
    <dbReference type="NCBI Taxonomy" id="29172"/>
    <lineage>
        <taxon>Eukaryota</taxon>
        <taxon>Metazoa</taxon>
        <taxon>Ecdysozoa</taxon>
        <taxon>Nematoda</taxon>
        <taxon>Chromadorea</taxon>
        <taxon>Rhabditida</taxon>
        <taxon>Rhabditina</taxon>
        <taxon>Rhabditomorpha</taxon>
        <taxon>Strongyloidea</taxon>
        <taxon>Metastrongylidae</taxon>
        <taxon>Dictyocaulus</taxon>
    </lineage>
</organism>
<comment type="subcellular location">
    <subcellularLocation>
        <location evidence="1">Membrane</location>
        <topology evidence="1">Multi-pass membrane protein</topology>
    </subcellularLocation>
</comment>
<evidence type="ECO:0000256" key="5">
    <source>
        <dbReference type="ARBA" id="ARBA00023136"/>
    </source>
</evidence>
<evidence type="ECO:0000313" key="7">
    <source>
        <dbReference type="EMBL" id="KJH48070.1"/>
    </source>
</evidence>
<keyword evidence="3 6" id="KW-0812">Transmembrane</keyword>
<evidence type="ECO:0000256" key="3">
    <source>
        <dbReference type="ARBA" id="ARBA00022692"/>
    </source>
</evidence>
<dbReference type="STRING" id="29172.A0A0D8XU70"/>
<dbReference type="Proteomes" id="UP000053766">
    <property type="component" value="Unassembled WGS sequence"/>
</dbReference>
<feature type="transmembrane region" description="Helical" evidence="6">
    <location>
        <begin position="75"/>
        <end position="92"/>
    </location>
</feature>
<keyword evidence="5 6" id="KW-0472">Membrane</keyword>
<feature type="transmembrane region" description="Helical" evidence="6">
    <location>
        <begin position="283"/>
        <end position="304"/>
    </location>
</feature>
<proteinExistence type="inferred from homology"/>
<sequence>MQEANLTTHANEQHSAGVVILGYVGLIVACSCFGTMFTPLRRKDTKDGFFVQWVECSVVLVVGFIINAIRGFPSFEWIAAIGGVLYAIGNVFSVPAVNGLGMGIAFLIWGSMQIIVGWSVSRFGLFGILAPTEVKKNVLNYIGMVVTLTSGVLFLFVKHTNEKSIRNISDDSTARDKINHHTTSFMSRMEENQFLRNLSWIFKGCENSRVKYRYVLMTLVLATLHGLMMTPIEILKQRNPSNDSYQVFDYIWSFYSTVFVFSTIFFILYCIIRREKAYVSVDLVLPSVGYGILWTSGMTLWLLSGNVLSQVIAYPIATRLPAIISAVLDVLVYKSITGRYNVMFLALAVCVGITGVILIGLSNQNF</sequence>
<dbReference type="InterPro" id="IPR012435">
    <property type="entry name" value="TMEM144"/>
</dbReference>
<feature type="transmembrane region" description="Helical" evidence="6">
    <location>
        <begin position="99"/>
        <end position="118"/>
    </location>
</feature>
<evidence type="ECO:0000256" key="6">
    <source>
        <dbReference type="SAM" id="Phobius"/>
    </source>
</evidence>
<feature type="transmembrane region" description="Helical" evidence="6">
    <location>
        <begin position="340"/>
        <end position="361"/>
    </location>
</feature>
<evidence type="ECO:0000256" key="1">
    <source>
        <dbReference type="ARBA" id="ARBA00004141"/>
    </source>
</evidence>
<evidence type="ECO:0000256" key="4">
    <source>
        <dbReference type="ARBA" id="ARBA00022989"/>
    </source>
</evidence>
<dbReference type="PANTHER" id="PTHR16119:SF18">
    <property type="entry name" value="TRANSMEMBRANE PROTEIN 144 HOMOLOG"/>
    <property type="match status" value="1"/>
</dbReference>
<reference evidence="7 8" key="1">
    <citation type="submission" date="2013-11" db="EMBL/GenBank/DDBJ databases">
        <title>Draft genome of the bovine lungworm Dictyocaulus viviparus.</title>
        <authorList>
            <person name="Mitreva M."/>
        </authorList>
    </citation>
    <scope>NUCLEOTIDE SEQUENCE [LARGE SCALE GENOMIC DNA]</scope>
    <source>
        <strain evidence="7 8">HannoverDv2000</strain>
    </source>
</reference>
<evidence type="ECO:0000313" key="8">
    <source>
        <dbReference type="Proteomes" id="UP000053766"/>
    </source>
</evidence>
<feature type="transmembrane region" description="Helical" evidence="6">
    <location>
        <begin position="49"/>
        <end position="69"/>
    </location>
</feature>
<dbReference type="InterPro" id="IPR010651">
    <property type="entry name" value="Sugar_transport"/>
</dbReference>
<feature type="transmembrane region" description="Helical" evidence="6">
    <location>
        <begin position="138"/>
        <end position="157"/>
    </location>
</feature>
<name>A0A0D8XU70_DICVI</name>
<dbReference type="EMBL" id="KN716281">
    <property type="protein sequence ID" value="KJH48070.1"/>
    <property type="molecule type" value="Genomic_DNA"/>
</dbReference>
<keyword evidence="8" id="KW-1185">Reference proteome</keyword>
<feature type="transmembrane region" description="Helical" evidence="6">
    <location>
        <begin position="316"/>
        <end position="333"/>
    </location>
</feature>
<dbReference type="Pfam" id="PF07857">
    <property type="entry name" value="TMEM144"/>
    <property type="match status" value="1"/>
</dbReference>
<dbReference type="GO" id="GO:0015144">
    <property type="term" value="F:carbohydrate transmembrane transporter activity"/>
    <property type="evidence" value="ECO:0007669"/>
    <property type="project" value="InterPro"/>
</dbReference>
<comment type="similarity">
    <text evidence="2">Belongs to the TMEM144 family.</text>
</comment>
<accession>A0A0D8XU70</accession>
<feature type="transmembrane region" description="Helical" evidence="6">
    <location>
        <begin position="250"/>
        <end position="271"/>
    </location>
</feature>
<dbReference type="AlphaFoldDB" id="A0A0D8XU70"/>